<keyword evidence="13" id="KW-1185">Reference proteome</keyword>
<evidence type="ECO:0000256" key="6">
    <source>
        <dbReference type="ARBA" id="ARBA00022989"/>
    </source>
</evidence>
<dbReference type="PANTHER" id="PTHR35851:SF1">
    <property type="entry name" value="CELL DIVISION PROTEIN FTSQ"/>
    <property type="match status" value="1"/>
</dbReference>
<evidence type="ECO:0000256" key="7">
    <source>
        <dbReference type="ARBA" id="ARBA00023136"/>
    </source>
</evidence>
<feature type="domain" description="POTRA" evidence="11">
    <location>
        <begin position="99"/>
        <end position="167"/>
    </location>
</feature>
<evidence type="ECO:0000256" key="2">
    <source>
        <dbReference type="ARBA" id="ARBA00022475"/>
    </source>
</evidence>
<dbReference type="Gene3D" id="3.10.20.310">
    <property type="entry name" value="membrane protein fhac"/>
    <property type="match status" value="1"/>
</dbReference>
<keyword evidence="5 9" id="KW-0812">Transmembrane</keyword>
<dbReference type="Proteomes" id="UP001597216">
    <property type="component" value="Unassembled WGS sequence"/>
</dbReference>
<keyword evidence="8 9" id="KW-0131">Cell cycle</keyword>
<comment type="subcellular location">
    <subcellularLocation>
        <location evidence="9">Cell inner membrane</location>
        <topology evidence="9">Single-pass type II membrane protein</topology>
    </subcellularLocation>
    <subcellularLocation>
        <location evidence="1">Membrane</location>
    </subcellularLocation>
    <text evidence="9">Localizes to the division septum.</text>
</comment>
<dbReference type="InterPro" id="IPR013685">
    <property type="entry name" value="POTRA_FtsQ_type"/>
</dbReference>
<evidence type="ECO:0000313" key="13">
    <source>
        <dbReference type="Proteomes" id="UP001597216"/>
    </source>
</evidence>
<evidence type="ECO:0000256" key="3">
    <source>
        <dbReference type="ARBA" id="ARBA00022519"/>
    </source>
</evidence>
<dbReference type="GO" id="GO:0051301">
    <property type="term" value="P:cell division"/>
    <property type="evidence" value="ECO:0007669"/>
    <property type="project" value="UniProtKB-KW"/>
</dbReference>
<dbReference type="InterPro" id="IPR026579">
    <property type="entry name" value="FtsQ"/>
</dbReference>
<evidence type="ECO:0000256" key="9">
    <source>
        <dbReference type="HAMAP-Rule" id="MF_00911"/>
    </source>
</evidence>
<comment type="similarity">
    <text evidence="9">Belongs to the FtsQ/DivIB family. FtsQ subfamily.</text>
</comment>
<evidence type="ECO:0000256" key="5">
    <source>
        <dbReference type="ARBA" id="ARBA00022692"/>
    </source>
</evidence>
<dbReference type="PROSITE" id="PS51779">
    <property type="entry name" value="POTRA"/>
    <property type="match status" value="1"/>
</dbReference>
<sequence>MPAALRGGSRVQAKPRAKASASTKPRAQQQRKAKPAASIPHAKLRAAQGVGLSPAYALMGAAGVLSLALVVTLATGGRGERLVQATNSAIAGQFAHLGFKLNAVRVQGASPMATADILKAAGVYKDQPMLDLDLEALRQRVEAVGWVKHASVVRLLPDTLVLQVEERRQLAVWQSGGRSVVIDDHGRVIPEARPDKFPTLPLIVGEGANEYANAILPAVAAQPRLMERLEALVRVDNRRWDLRLKDGSLVQLPAVDEEAALIQLQQLDQKSRILELGFERIDLRDPTVVAVRPRDGVLPGQLVANGV</sequence>
<keyword evidence="3 9" id="KW-0997">Cell inner membrane</keyword>
<feature type="region of interest" description="Disordered" evidence="10">
    <location>
        <begin position="1"/>
        <end position="40"/>
    </location>
</feature>
<evidence type="ECO:0000256" key="8">
    <source>
        <dbReference type="ARBA" id="ARBA00023306"/>
    </source>
</evidence>
<dbReference type="Pfam" id="PF03799">
    <property type="entry name" value="FtsQ_DivIB_C"/>
    <property type="match status" value="1"/>
</dbReference>
<accession>A0ABW3T6T3</accession>
<dbReference type="HAMAP" id="MF_00911">
    <property type="entry name" value="FtsQ_subfam"/>
    <property type="match status" value="1"/>
</dbReference>
<name>A0ABW3T6T3_9CAUL</name>
<dbReference type="EMBL" id="JBHTLQ010000075">
    <property type="protein sequence ID" value="MFD1192728.1"/>
    <property type="molecule type" value="Genomic_DNA"/>
</dbReference>
<dbReference type="PANTHER" id="PTHR35851">
    <property type="entry name" value="CELL DIVISION PROTEIN FTSQ"/>
    <property type="match status" value="1"/>
</dbReference>
<proteinExistence type="inferred from homology"/>
<comment type="function">
    <text evidence="9">Essential cell division protein.</text>
</comment>
<reference evidence="13" key="1">
    <citation type="journal article" date="2019" name="Int. J. Syst. Evol. Microbiol.">
        <title>The Global Catalogue of Microorganisms (GCM) 10K type strain sequencing project: providing services to taxonomists for standard genome sequencing and annotation.</title>
        <authorList>
            <consortium name="The Broad Institute Genomics Platform"/>
            <consortium name="The Broad Institute Genome Sequencing Center for Infectious Disease"/>
            <person name="Wu L."/>
            <person name="Ma J."/>
        </authorList>
    </citation>
    <scope>NUCLEOTIDE SEQUENCE [LARGE SCALE GENOMIC DNA]</scope>
    <source>
        <strain evidence="13">CCUG 55074</strain>
    </source>
</reference>
<evidence type="ECO:0000256" key="10">
    <source>
        <dbReference type="SAM" id="MobiDB-lite"/>
    </source>
</evidence>
<evidence type="ECO:0000259" key="11">
    <source>
        <dbReference type="PROSITE" id="PS51779"/>
    </source>
</evidence>
<dbReference type="InterPro" id="IPR034746">
    <property type="entry name" value="POTRA"/>
</dbReference>
<comment type="caution">
    <text evidence="12">The sequence shown here is derived from an EMBL/GenBank/DDBJ whole genome shotgun (WGS) entry which is preliminary data.</text>
</comment>
<gene>
    <name evidence="9" type="primary">ftsQ</name>
    <name evidence="12" type="ORF">ACFQ27_19225</name>
</gene>
<keyword evidence="6 9" id="KW-1133">Transmembrane helix</keyword>
<feature type="transmembrane region" description="Helical" evidence="9">
    <location>
        <begin position="55"/>
        <end position="74"/>
    </location>
</feature>
<dbReference type="Pfam" id="PF08478">
    <property type="entry name" value="POTRA_1"/>
    <property type="match status" value="1"/>
</dbReference>
<evidence type="ECO:0000313" key="12">
    <source>
        <dbReference type="EMBL" id="MFD1192728.1"/>
    </source>
</evidence>
<dbReference type="RefSeq" id="WP_374344874.1">
    <property type="nucleotide sequence ID" value="NZ_JBHTLQ010000075.1"/>
</dbReference>
<keyword evidence="2 9" id="KW-1003">Cell membrane</keyword>
<keyword evidence="4 9" id="KW-0132">Cell division</keyword>
<evidence type="ECO:0000256" key="4">
    <source>
        <dbReference type="ARBA" id="ARBA00022618"/>
    </source>
</evidence>
<organism evidence="12 13">
    <name type="scientific">Phenylobacterium conjunctum</name>
    <dbReference type="NCBI Taxonomy" id="1298959"/>
    <lineage>
        <taxon>Bacteria</taxon>
        <taxon>Pseudomonadati</taxon>
        <taxon>Pseudomonadota</taxon>
        <taxon>Alphaproteobacteria</taxon>
        <taxon>Caulobacterales</taxon>
        <taxon>Caulobacteraceae</taxon>
        <taxon>Phenylobacterium</taxon>
    </lineage>
</organism>
<keyword evidence="7 9" id="KW-0472">Membrane</keyword>
<protein>
    <recommendedName>
        <fullName evidence="9">Cell division protein FtsQ</fullName>
    </recommendedName>
</protein>
<dbReference type="InterPro" id="IPR005548">
    <property type="entry name" value="Cell_div_FtsQ/DivIB_C"/>
</dbReference>
<evidence type="ECO:0000256" key="1">
    <source>
        <dbReference type="ARBA" id="ARBA00004370"/>
    </source>
</evidence>